<dbReference type="PANTHER" id="PTHR30558">
    <property type="entry name" value="EXBD MEMBRANE COMPONENT OF PMF-DRIVEN MACROMOLECULE IMPORT SYSTEM"/>
    <property type="match status" value="1"/>
</dbReference>
<comment type="subcellular location">
    <subcellularLocation>
        <location evidence="1">Cell membrane</location>
        <topology evidence="1">Single-pass membrane protein</topology>
    </subcellularLocation>
    <subcellularLocation>
        <location evidence="7">Cell membrane</location>
        <topology evidence="7">Single-pass type II membrane protein</topology>
    </subcellularLocation>
</comment>
<protein>
    <submittedName>
        <fullName evidence="9">Biopolymer transport protein TolR</fullName>
    </submittedName>
</protein>
<evidence type="ECO:0000256" key="5">
    <source>
        <dbReference type="ARBA" id="ARBA00022989"/>
    </source>
</evidence>
<dbReference type="Pfam" id="PF02472">
    <property type="entry name" value="ExbD"/>
    <property type="match status" value="1"/>
</dbReference>
<dbReference type="GO" id="GO:0022857">
    <property type="term" value="F:transmembrane transporter activity"/>
    <property type="evidence" value="ECO:0007669"/>
    <property type="project" value="InterPro"/>
</dbReference>
<evidence type="ECO:0000313" key="9">
    <source>
        <dbReference type="EMBL" id="GBG13900.1"/>
    </source>
</evidence>
<evidence type="ECO:0000256" key="4">
    <source>
        <dbReference type="ARBA" id="ARBA00022692"/>
    </source>
</evidence>
<dbReference type="InterPro" id="IPR003400">
    <property type="entry name" value="ExbD"/>
</dbReference>
<evidence type="ECO:0000313" key="10">
    <source>
        <dbReference type="Proteomes" id="UP000245081"/>
    </source>
</evidence>
<comment type="similarity">
    <text evidence="2 7">Belongs to the ExbD/TolR family.</text>
</comment>
<evidence type="ECO:0000256" key="2">
    <source>
        <dbReference type="ARBA" id="ARBA00005811"/>
    </source>
</evidence>
<dbReference type="PANTHER" id="PTHR30558:SF7">
    <property type="entry name" value="TOL-PAL SYSTEM PROTEIN TOLR"/>
    <property type="match status" value="1"/>
</dbReference>
<gene>
    <name evidence="9" type="primary">tolR</name>
    <name evidence="9" type="ORF">NMK_1452</name>
</gene>
<keyword evidence="5 8" id="KW-1133">Transmembrane helix</keyword>
<evidence type="ECO:0000256" key="1">
    <source>
        <dbReference type="ARBA" id="ARBA00004162"/>
    </source>
</evidence>
<accession>A0A2R5F6L3</accession>
<proteinExistence type="inferred from homology"/>
<dbReference type="AlphaFoldDB" id="A0A2R5F6L3"/>
<keyword evidence="4 7" id="KW-0812">Transmembrane</keyword>
<keyword evidence="3" id="KW-1003">Cell membrane</keyword>
<dbReference type="GO" id="GO:0015031">
    <property type="term" value="P:protein transport"/>
    <property type="evidence" value="ECO:0007669"/>
    <property type="project" value="UniProtKB-KW"/>
</dbReference>
<keyword evidence="10" id="KW-1185">Reference proteome</keyword>
<keyword evidence="7" id="KW-0653">Protein transport</keyword>
<dbReference type="EMBL" id="BDOQ01000004">
    <property type="protein sequence ID" value="GBG13900.1"/>
    <property type="molecule type" value="Genomic_DNA"/>
</dbReference>
<feature type="transmembrane region" description="Helical" evidence="8">
    <location>
        <begin position="20"/>
        <end position="38"/>
    </location>
</feature>
<organism evidence="9 10">
    <name type="scientific">Novimethylophilus kurashikiensis</name>
    <dbReference type="NCBI Taxonomy" id="1825523"/>
    <lineage>
        <taxon>Bacteria</taxon>
        <taxon>Pseudomonadati</taxon>
        <taxon>Pseudomonadota</taxon>
        <taxon>Betaproteobacteria</taxon>
        <taxon>Nitrosomonadales</taxon>
        <taxon>Methylophilaceae</taxon>
        <taxon>Novimethylophilus</taxon>
    </lineage>
</organism>
<dbReference type="GO" id="GO:0005886">
    <property type="term" value="C:plasma membrane"/>
    <property type="evidence" value="ECO:0007669"/>
    <property type="project" value="UniProtKB-SubCell"/>
</dbReference>
<dbReference type="Gene3D" id="3.30.420.270">
    <property type="match status" value="1"/>
</dbReference>
<evidence type="ECO:0000256" key="8">
    <source>
        <dbReference type="SAM" id="Phobius"/>
    </source>
</evidence>
<dbReference type="Proteomes" id="UP000245081">
    <property type="component" value="Unassembled WGS sequence"/>
</dbReference>
<evidence type="ECO:0000256" key="3">
    <source>
        <dbReference type="ARBA" id="ARBA00022475"/>
    </source>
</evidence>
<sequence>MARSNRPRRRMMNQINVVPYIDVMLVLLVIFMVTAPMTNPGVVELPQVGQSLKQPAAPLVISVLQDKTIQIEEKKLQLNDLIPVVQESMEKHPGQAVVISGDKNARYEDVIKVMDMLKQHKIDKVGLLLKPAS</sequence>
<evidence type="ECO:0000256" key="7">
    <source>
        <dbReference type="RuleBase" id="RU003879"/>
    </source>
</evidence>
<keyword evidence="6 8" id="KW-0472">Membrane</keyword>
<reference evidence="9 10" key="1">
    <citation type="journal article" date="2018" name="Environ. Microbiol.">
        <title>Isolation and genomic characterization of Novimethylophilus kurashikiensis gen. nov. sp. nov., a new lanthanide-dependent methylotrophic species of Methylophilaceae.</title>
        <authorList>
            <person name="Lv H."/>
            <person name="Sahin N."/>
            <person name="Tani A."/>
        </authorList>
    </citation>
    <scope>NUCLEOTIDE SEQUENCE [LARGE SCALE GENOMIC DNA]</scope>
    <source>
        <strain evidence="9 10">La2-4</strain>
    </source>
</reference>
<comment type="caution">
    <text evidence="9">The sequence shown here is derived from an EMBL/GenBank/DDBJ whole genome shotgun (WGS) entry which is preliminary data.</text>
</comment>
<name>A0A2R5F6L3_9PROT</name>
<evidence type="ECO:0000256" key="6">
    <source>
        <dbReference type="ARBA" id="ARBA00023136"/>
    </source>
</evidence>
<keyword evidence="7" id="KW-0813">Transport</keyword>